<dbReference type="AlphaFoldDB" id="A0A815NY69"/>
<evidence type="ECO:0000313" key="1">
    <source>
        <dbReference type="EMBL" id="CAF1441059.1"/>
    </source>
</evidence>
<dbReference type="EMBL" id="CAJOAY010002799">
    <property type="protein sequence ID" value="CAF3980736.1"/>
    <property type="molecule type" value="Genomic_DNA"/>
</dbReference>
<accession>A0A815NY69</accession>
<proteinExistence type="predicted"/>
<sequence>MISNTEELKGEGQPSLLLSTSQAQGNHGAILPTTPTKFEDLNVELIRDIFDLFWTEAKVLYHAFYDLNLRLNKILQQTKFHITNSSYSLAPQTIHPEQIKSLYIKTSGRREILAFLTSLSPEIMVSLKLEQLLNDDLIRSILSTLINFQKLKTLNLHVPLISEQSCSIATVNKLRLSRSFGSPLHSSTIVNFSVRFIDPMSLDKLYAALPNLKRLAMFPHMEEQNNSTPIHSLSSIPPPSLKYLHLRLIRLENFPFQYIEFLLKTFPPTQLECLSIFEVKGHYSYSDIESWFSIFTMPTLKLKQLRIRLDSKDSSVYLVQRLLQHFGGETQIIQLETNPHMES</sequence>
<protein>
    <submittedName>
        <fullName evidence="1">Uncharacterized protein</fullName>
    </submittedName>
</protein>
<dbReference type="Proteomes" id="UP000663881">
    <property type="component" value="Unassembled WGS sequence"/>
</dbReference>
<dbReference type="EMBL" id="CAJNON010001215">
    <property type="protein sequence ID" value="CAF1441059.1"/>
    <property type="molecule type" value="Genomic_DNA"/>
</dbReference>
<name>A0A815NY69_9BILA</name>
<reference evidence="1" key="1">
    <citation type="submission" date="2021-02" db="EMBL/GenBank/DDBJ databases">
        <authorList>
            <person name="Nowell W R."/>
        </authorList>
    </citation>
    <scope>NUCLEOTIDE SEQUENCE</scope>
</reference>
<organism evidence="1 3">
    <name type="scientific">Adineta steineri</name>
    <dbReference type="NCBI Taxonomy" id="433720"/>
    <lineage>
        <taxon>Eukaryota</taxon>
        <taxon>Metazoa</taxon>
        <taxon>Spiralia</taxon>
        <taxon>Gnathifera</taxon>
        <taxon>Rotifera</taxon>
        <taxon>Eurotatoria</taxon>
        <taxon>Bdelloidea</taxon>
        <taxon>Adinetida</taxon>
        <taxon>Adinetidae</taxon>
        <taxon>Adineta</taxon>
    </lineage>
</organism>
<evidence type="ECO:0000313" key="2">
    <source>
        <dbReference type="EMBL" id="CAF3980736.1"/>
    </source>
</evidence>
<dbReference type="Proteomes" id="UP000663891">
    <property type="component" value="Unassembled WGS sequence"/>
</dbReference>
<evidence type="ECO:0000313" key="3">
    <source>
        <dbReference type="Proteomes" id="UP000663891"/>
    </source>
</evidence>
<gene>
    <name evidence="2" type="ORF">OKA104_LOCUS28646</name>
    <name evidence="1" type="ORF">VCS650_LOCUS38890</name>
</gene>
<comment type="caution">
    <text evidence="1">The sequence shown here is derived from an EMBL/GenBank/DDBJ whole genome shotgun (WGS) entry which is preliminary data.</text>
</comment>